<accession>A0A1M4TRZ0</accession>
<dbReference type="RefSeq" id="WP_072998502.1">
    <property type="nucleotide sequence ID" value="NZ_FQUM01000001.1"/>
</dbReference>
<evidence type="ECO:0000313" key="3">
    <source>
        <dbReference type="EMBL" id="SHE47213.1"/>
    </source>
</evidence>
<gene>
    <name evidence="3" type="ORF">SAMN05444274_101447</name>
</gene>
<protein>
    <recommendedName>
        <fullName evidence="2">DUF4412 domain-containing protein</fullName>
    </recommendedName>
</protein>
<proteinExistence type="predicted"/>
<feature type="region of interest" description="Disordered" evidence="1">
    <location>
        <begin position="38"/>
        <end position="89"/>
    </location>
</feature>
<keyword evidence="4" id="KW-1185">Reference proteome</keyword>
<evidence type="ECO:0000313" key="4">
    <source>
        <dbReference type="Proteomes" id="UP000184164"/>
    </source>
</evidence>
<dbReference type="InterPro" id="IPR025524">
    <property type="entry name" value="DUF4412"/>
</dbReference>
<dbReference type="EMBL" id="FQUM01000001">
    <property type="protein sequence ID" value="SHE47213.1"/>
    <property type="molecule type" value="Genomic_DNA"/>
</dbReference>
<dbReference type="Proteomes" id="UP000184164">
    <property type="component" value="Unassembled WGS sequence"/>
</dbReference>
<feature type="compositionally biased region" description="Polar residues" evidence="1">
    <location>
        <begin position="64"/>
        <end position="82"/>
    </location>
</feature>
<dbReference type="STRING" id="1484053.SAMN05444274_101447"/>
<feature type="compositionally biased region" description="Basic and acidic residues" evidence="1">
    <location>
        <begin position="38"/>
        <end position="63"/>
    </location>
</feature>
<dbReference type="Pfam" id="PF14371">
    <property type="entry name" value="DUF4412"/>
    <property type="match status" value="1"/>
</dbReference>
<dbReference type="OrthoDB" id="1524221at2"/>
<reference evidence="3 4" key="1">
    <citation type="submission" date="2016-11" db="EMBL/GenBank/DDBJ databases">
        <authorList>
            <person name="Jaros S."/>
            <person name="Januszkiewicz K."/>
            <person name="Wedrychowicz H."/>
        </authorList>
    </citation>
    <scope>NUCLEOTIDE SEQUENCE [LARGE SCALE GENOMIC DNA]</scope>
    <source>
        <strain evidence="3 4">DSM 26910</strain>
    </source>
</reference>
<evidence type="ECO:0000256" key="1">
    <source>
        <dbReference type="SAM" id="MobiDB-lite"/>
    </source>
</evidence>
<organism evidence="3 4">
    <name type="scientific">Mariniphaga anaerophila</name>
    <dbReference type="NCBI Taxonomy" id="1484053"/>
    <lineage>
        <taxon>Bacteria</taxon>
        <taxon>Pseudomonadati</taxon>
        <taxon>Bacteroidota</taxon>
        <taxon>Bacteroidia</taxon>
        <taxon>Marinilabiliales</taxon>
        <taxon>Prolixibacteraceae</taxon>
        <taxon>Mariniphaga</taxon>
    </lineage>
</organism>
<feature type="domain" description="DUF4412" evidence="2">
    <location>
        <begin position="173"/>
        <end position="304"/>
    </location>
</feature>
<dbReference type="AlphaFoldDB" id="A0A1M4TRZ0"/>
<evidence type="ECO:0000259" key="2">
    <source>
        <dbReference type="Pfam" id="PF14371"/>
    </source>
</evidence>
<sequence>MKLLIRISLITILSALFVQPVQSQRLLRKLQEKVQEKVEEKVEKKADEKIDEAIDSQLDKIEQSLESNSENDSDATQSSSGGTDRDREQQVQSILKGLGMGGEPVPVATNYVFDHLVEMQIESYKKNGKKDSEGKFLTLINPNSQSMAYRFVSGDMGNPGQGTFIIDAENGATIILNEEKGEKTGIVYGMGAFFSSIGESYEEETMDETPEAYLANPNVKKTGRSKTIAGYKCDEYKYSDEESDSEIWITKDMKLSTQDFFTTLFKTNLYSRGIPWGYMMEATTVDKKNGEKTFMQVTRVETNANKNFKMSDYNLTNLGSFTMPAQEEQPE</sequence>
<name>A0A1M4TRZ0_9BACT</name>